<dbReference type="Proteomes" id="UP000029391">
    <property type="component" value="Unassembled WGS sequence"/>
</dbReference>
<name>A0A091BDG2_9GAMM</name>
<comment type="caution">
    <text evidence="2">The sequence shown here is derived from an EMBL/GenBank/DDBJ whole genome shotgun (WGS) entry which is preliminary data.</text>
</comment>
<dbReference type="eggNOG" id="COG5342">
    <property type="taxonomic scope" value="Bacteria"/>
</dbReference>
<dbReference type="InterPro" id="IPR009560">
    <property type="entry name" value="DUF1176"/>
</dbReference>
<dbReference type="Pfam" id="PF06674">
    <property type="entry name" value="DUF1176"/>
    <property type="match status" value="1"/>
</dbReference>
<dbReference type="AlphaFoldDB" id="A0A091BDG2"/>
<reference evidence="2 3" key="1">
    <citation type="submission" date="2013-09" db="EMBL/GenBank/DDBJ databases">
        <title>Genome sequencing of Arenimonas composti.</title>
        <authorList>
            <person name="Chen F."/>
            <person name="Wang G."/>
        </authorList>
    </citation>
    <scope>NUCLEOTIDE SEQUENCE [LARGE SCALE GENOMIC DNA]</scope>
    <source>
        <strain evidence="2 3">TR7-09</strain>
    </source>
</reference>
<protein>
    <recommendedName>
        <fullName evidence="4">DUF1176 domain-containing protein</fullName>
    </recommendedName>
</protein>
<organism evidence="2 3">
    <name type="scientific">Arenimonas composti TR7-09 = DSM 18010</name>
    <dbReference type="NCBI Taxonomy" id="1121013"/>
    <lineage>
        <taxon>Bacteria</taxon>
        <taxon>Pseudomonadati</taxon>
        <taxon>Pseudomonadota</taxon>
        <taxon>Gammaproteobacteria</taxon>
        <taxon>Lysobacterales</taxon>
        <taxon>Lysobacteraceae</taxon>
        <taxon>Arenimonas</taxon>
    </lineage>
</organism>
<keyword evidence="1" id="KW-0732">Signal</keyword>
<sequence length="360" mass="38301">MRAVPRHRHLAAAVATLLAAAPAFADTPGAGDTFSHHDWELACDNTGTCRVAGYSEDGSEMPVSVLLERAAGAGAPVTARLKLGDYDGDPLADAENRRVTLWIDGNPRGEIAIDDAGGALSAEQTAALLTVLTGDGFVAFIADDGRRWQLSTRGSTATLLKMDDLQGRVGTRGALVRPGTRDESAVPGPRPKPVVRVPKLPATSPDDVQTVNWSEGIGDALLASLDAADDCADLFDPDAEHEPFEVVRLSADKLLVSNRCWMAAYNMGYGYWVVDDAPPWNPVLVTTAGNDYADGSIVAAHKGRGLGDCWSSQAWSWDGRAFVQTSNTYTGMCRLVSPGGAWDLPVHVVDVINANQEHQR</sequence>
<dbReference type="OrthoDB" id="6183301at2"/>
<proteinExistence type="predicted"/>
<accession>A0A091BDG2</accession>
<dbReference type="STRING" id="1121013.GCA_000426365_00192"/>
<feature type="signal peptide" evidence="1">
    <location>
        <begin position="1"/>
        <end position="25"/>
    </location>
</feature>
<dbReference type="RefSeq" id="WP_051239352.1">
    <property type="nucleotide sequence ID" value="NZ_AUFF01000001.1"/>
</dbReference>
<evidence type="ECO:0000313" key="3">
    <source>
        <dbReference type="Proteomes" id="UP000029391"/>
    </source>
</evidence>
<evidence type="ECO:0000313" key="2">
    <source>
        <dbReference type="EMBL" id="KFN49786.1"/>
    </source>
</evidence>
<evidence type="ECO:0000256" key="1">
    <source>
        <dbReference type="SAM" id="SignalP"/>
    </source>
</evidence>
<evidence type="ECO:0008006" key="4">
    <source>
        <dbReference type="Google" id="ProtNLM"/>
    </source>
</evidence>
<dbReference type="EMBL" id="AWXU01000030">
    <property type="protein sequence ID" value="KFN49786.1"/>
    <property type="molecule type" value="Genomic_DNA"/>
</dbReference>
<feature type="chain" id="PRO_5001869615" description="DUF1176 domain-containing protein" evidence="1">
    <location>
        <begin position="26"/>
        <end position="360"/>
    </location>
</feature>
<gene>
    <name evidence="2" type="ORF">P873_09530</name>
</gene>
<keyword evidence="3" id="KW-1185">Reference proteome</keyword>